<evidence type="ECO:0000256" key="4">
    <source>
        <dbReference type="ARBA" id="ARBA00023015"/>
    </source>
</evidence>
<dbReference type="GO" id="GO:0000976">
    <property type="term" value="F:transcription cis-regulatory region binding"/>
    <property type="evidence" value="ECO:0007669"/>
    <property type="project" value="TreeGrafter"/>
</dbReference>
<evidence type="ECO:0000256" key="8">
    <source>
        <dbReference type="PROSITE-ProRule" id="PRU00169"/>
    </source>
</evidence>
<sequence length="238" mass="26832">MSTILLVEDNPHIMKINSSCLSMEDYSVLEAAYAAQCRYMLSNNDVDLVILDIMLPDGDGISLCREIKAKYDIPILFLSALSENDDIITALRAGGDDYLPKPYDIQVLIARVEARLRSVRKDKRYISFGRLRLDTVSMAAYFADNDLLTTQKEFSILLMLARNIGSTVPKAELYEKVWGLSPTKEAKATHLKVYRIAVQCRKPNCTKTCGVCRIPTTQMHCSRRFHGSIKNSMIAKPM</sequence>
<protein>
    <recommendedName>
        <fullName evidence="1">Stage 0 sporulation protein A homolog</fullName>
    </recommendedName>
</protein>
<keyword evidence="6" id="KW-0804">Transcription</keyword>
<keyword evidence="4" id="KW-0805">Transcription regulation</keyword>
<dbReference type="Gene3D" id="3.40.50.2300">
    <property type="match status" value="1"/>
</dbReference>
<dbReference type="GO" id="GO:0032993">
    <property type="term" value="C:protein-DNA complex"/>
    <property type="evidence" value="ECO:0007669"/>
    <property type="project" value="TreeGrafter"/>
</dbReference>
<dbReference type="GO" id="GO:0006355">
    <property type="term" value="P:regulation of DNA-templated transcription"/>
    <property type="evidence" value="ECO:0007669"/>
    <property type="project" value="InterPro"/>
</dbReference>
<keyword evidence="5" id="KW-0238">DNA-binding</keyword>
<evidence type="ECO:0000256" key="5">
    <source>
        <dbReference type="ARBA" id="ARBA00023125"/>
    </source>
</evidence>
<evidence type="ECO:0000256" key="3">
    <source>
        <dbReference type="ARBA" id="ARBA00023012"/>
    </source>
</evidence>
<dbReference type="GO" id="GO:0000156">
    <property type="term" value="F:phosphorelay response regulator activity"/>
    <property type="evidence" value="ECO:0007669"/>
    <property type="project" value="TreeGrafter"/>
</dbReference>
<reference evidence="10" key="1">
    <citation type="submission" date="2012-11" db="EMBL/GenBank/DDBJ databases">
        <title>Dependencies among metagenomic species, viruses, plasmids and units of genetic variation.</title>
        <authorList>
            <person name="Nielsen H.B."/>
            <person name="Almeida M."/>
            <person name="Juncker A.S."/>
            <person name="Rasmussen S."/>
            <person name="Li J."/>
            <person name="Sunagawa S."/>
            <person name="Plichta D."/>
            <person name="Gautier L."/>
            <person name="Le Chatelier E."/>
            <person name="Peletier E."/>
            <person name="Bonde I."/>
            <person name="Nielsen T."/>
            <person name="Manichanh C."/>
            <person name="Arumugam M."/>
            <person name="Batto J."/>
            <person name="Santos M.B.Q.D."/>
            <person name="Blom N."/>
            <person name="Borruel N."/>
            <person name="Burgdorf K.S."/>
            <person name="Boumezbeur F."/>
            <person name="Casellas F."/>
            <person name="Dore J."/>
            <person name="Guarner F."/>
            <person name="Hansen T."/>
            <person name="Hildebrand F."/>
            <person name="Kaas R.S."/>
            <person name="Kennedy S."/>
            <person name="Kristiansen K."/>
            <person name="Kultima J.R."/>
            <person name="Leonard P."/>
            <person name="Levenez F."/>
            <person name="Lund O."/>
            <person name="Moumen B."/>
            <person name="Le Paslier D."/>
            <person name="Pons N."/>
            <person name="Pedersen O."/>
            <person name="Prifti E."/>
            <person name="Qin J."/>
            <person name="Raes J."/>
            <person name="Tap J."/>
            <person name="Tims S."/>
            <person name="Ussery D.W."/>
            <person name="Yamada T."/>
            <person name="MetaHit consortium"/>
            <person name="Renault P."/>
            <person name="Sicheritz-Ponten T."/>
            <person name="Bork P."/>
            <person name="Wang J."/>
            <person name="Brunak S."/>
            <person name="Ehrlich S.D."/>
        </authorList>
    </citation>
    <scope>NUCLEOTIDE SEQUENCE [LARGE SCALE GENOMIC DNA]</scope>
</reference>
<dbReference type="InterPro" id="IPR001789">
    <property type="entry name" value="Sig_transdc_resp-reg_receiver"/>
</dbReference>
<dbReference type="InterPro" id="IPR036388">
    <property type="entry name" value="WH-like_DNA-bd_sf"/>
</dbReference>
<dbReference type="Pfam" id="PF00486">
    <property type="entry name" value="Trans_reg_C"/>
    <property type="match status" value="1"/>
</dbReference>
<keyword evidence="2 8" id="KW-0597">Phosphoprotein</keyword>
<evidence type="ECO:0000259" key="9">
    <source>
        <dbReference type="PROSITE" id="PS50110"/>
    </source>
</evidence>
<dbReference type="CDD" id="cd17574">
    <property type="entry name" value="REC_OmpR"/>
    <property type="match status" value="1"/>
</dbReference>
<evidence type="ECO:0000256" key="2">
    <source>
        <dbReference type="ARBA" id="ARBA00022553"/>
    </source>
</evidence>
<organism evidence="10 11">
    <name type="scientific">[Eubacterium] siraeum CAG:80</name>
    <dbReference type="NCBI Taxonomy" id="1263080"/>
    <lineage>
        <taxon>Bacteria</taxon>
        <taxon>Bacillati</taxon>
        <taxon>Bacillota</taxon>
        <taxon>Clostridia</taxon>
        <taxon>Eubacteriales</taxon>
        <taxon>Oscillospiraceae</taxon>
        <taxon>Oscillospiraceae incertae sedis</taxon>
    </lineage>
</organism>
<dbReference type="SUPFAM" id="SSF52172">
    <property type="entry name" value="CheY-like"/>
    <property type="match status" value="1"/>
</dbReference>
<dbReference type="Gene3D" id="6.10.250.690">
    <property type="match status" value="1"/>
</dbReference>
<feature type="domain" description="Response regulatory" evidence="9">
    <location>
        <begin position="3"/>
        <end position="116"/>
    </location>
</feature>
<dbReference type="GO" id="GO:0005829">
    <property type="term" value="C:cytosol"/>
    <property type="evidence" value="ECO:0007669"/>
    <property type="project" value="TreeGrafter"/>
</dbReference>
<dbReference type="InterPro" id="IPR001867">
    <property type="entry name" value="OmpR/PhoB-type_DNA-bd"/>
</dbReference>
<dbReference type="InterPro" id="IPR011006">
    <property type="entry name" value="CheY-like_superfamily"/>
</dbReference>
<dbReference type="PROSITE" id="PS50110">
    <property type="entry name" value="RESPONSE_REGULATORY"/>
    <property type="match status" value="1"/>
</dbReference>
<dbReference type="EMBL" id="CBFJ010000074">
    <property type="protein sequence ID" value="CDC44985.1"/>
    <property type="molecule type" value="Genomic_DNA"/>
</dbReference>
<dbReference type="PANTHER" id="PTHR48111:SF40">
    <property type="entry name" value="PHOSPHATE REGULON TRANSCRIPTIONAL REGULATORY PROTEIN PHOB"/>
    <property type="match status" value="1"/>
</dbReference>
<dbReference type="Gene3D" id="1.10.10.10">
    <property type="entry name" value="Winged helix-like DNA-binding domain superfamily/Winged helix DNA-binding domain"/>
    <property type="match status" value="1"/>
</dbReference>
<dbReference type="SMART" id="SM00448">
    <property type="entry name" value="REC"/>
    <property type="match status" value="1"/>
</dbReference>
<gene>
    <name evidence="10" type="ORF">BN788_01611</name>
</gene>
<name>R6RAS8_9FIRM</name>
<keyword evidence="3" id="KW-0902">Two-component regulatory system</keyword>
<evidence type="ECO:0000256" key="6">
    <source>
        <dbReference type="ARBA" id="ARBA00023163"/>
    </source>
</evidence>
<evidence type="ECO:0000313" key="10">
    <source>
        <dbReference type="EMBL" id="CDC44985.1"/>
    </source>
</evidence>
<dbReference type="AlphaFoldDB" id="R6RAS8"/>
<dbReference type="Proteomes" id="UP000018142">
    <property type="component" value="Unassembled WGS sequence"/>
</dbReference>
<accession>R6RAS8</accession>
<evidence type="ECO:0000313" key="11">
    <source>
        <dbReference type="Proteomes" id="UP000018142"/>
    </source>
</evidence>
<evidence type="ECO:0000256" key="7">
    <source>
        <dbReference type="ARBA" id="ARBA00024867"/>
    </source>
</evidence>
<feature type="modified residue" description="4-aspartylphosphate" evidence="8">
    <location>
        <position position="52"/>
    </location>
</feature>
<proteinExistence type="predicted"/>
<comment type="caution">
    <text evidence="10">The sequence shown here is derived from an EMBL/GenBank/DDBJ whole genome shotgun (WGS) entry which is preliminary data.</text>
</comment>
<comment type="function">
    <text evidence="7">May play the central regulatory role in sporulation. It may be an element of the effector pathway responsible for the activation of sporulation genes in response to nutritional stress. Spo0A may act in concert with spo0H (a sigma factor) to control the expression of some genes that are critical to the sporulation process.</text>
</comment>
<dbReference type="Pfam" id="PF00072">
    <property type="entry name" value="Response_reg"/>
    <property type="match status" value="1"/>
</dbReference>
<dbReference type="InterPro" id="IPR039420">
    <property type="entry name" value="WalR-like"/>
</dbReference>
<dbReference type="PANTHER" id="PTHR48111">
    <property type="entry name" value="REGULATOR OF RPOS"/>
    <property type="match status" value="1"/>
</dbReference>
<evidence type="ECO:0000256" key="1">
    <source>
        <dbReference type="ARBA" id="ARBA00018672"/>
    </source>
</evidence>